<dbReference type="EMBL" id="BGPR01019364">
    <property type="protein sequence ID" value="GBN81697.1"/>
    <property type="molecule type" value="Genomic_DNA"/>
</dbReference>
<dbReference type="AlphaFoldDB" id="A0A4Y2S132"/>
<keyword evidence="2" id="KW-1185">Reference proteome</keyword>
<evidence type="ECO:0000313" key="1">
    <source>
        <dbReference type="EMBL" id="GBN81697.1"/>
    </source>
</evidence>
<proteinExistence type="predicted"/>
<evidence type="ECO:0000313" key="2">
    <source>
        <dbReference type="Proteomes" id="UP000499080"/>
    </source>
</evidence>
<gene>
    <name evidence="1" type="ORF">AVEN_38950_1</name>
</gene>
<reference evidence="1 2" key="1">
    <citation type="journal article" date="2019" name="Sci. Rep.">
        <title>Orb-weaving spider Araneus ventricosus genome elucidates the spidroin gene catalogue.</title>
        <authorList>
            <person name="Kono N."/>
            <person name="Nakamura H."/>
            <person name="Ohtoshi R."/>
            <person name="Moran D.A.P."/>
            <person name="Shinohara A."/>
            <person name="Yoshida Y."/>
            <person name="Fujiwara M."/>
            <person name="Mori M."/>
            <person name="Tomita M."/>
            <person name="Arakawa K."/>
        </authorList>
    </citation>
    <scope>NUCLEOTIDE SEQUENCE [LARGE SCALE GENOMIC DNA]</scope>
</reference>
<protein>
    <submittedName>
        <fullName evidence="1">Uncharacterized protein</fullName>
    </submittedName>
</protein>
<accession>A0A4Y2S132</accession>
<sequence length="90" mass="10129">MTAGIVRIVRKLPSSPNTSGRATRTKKARIAGMKSNTFVSTYWPISKYTPNLVGLDPAVSPVERLEGFLRDVRRITDSLQAYEYYHVKKA</sequence>
<organism evidence="1 2">
    <name type="scientific">Araneus ventricosus</name>
    <name type="common">Orbweaver spider</name>
    <name type="synonym">Epeira ventricosa</name>
    <dbReference type="NCBI Taxonomy" id="182803"/>
    <lineage>
        <taxon>Eukaryota</taxon>
        <taxon>Metazoa</taxon>
        <taxon>Ecdysozoa</taxon>
        <taxon>Arthropoda</taxon>
        <taxon>Chelicerata</taxon>
        <taxon>Arachnida</taxon>
        <taxon>Araneae</taxon>
        <taxon>Araneomorphae</taxon>
        <taxon>Entelegynae</taxon>
        <taxon>Araneoidea</taxon>
        <taxon>Araneidae</taxon>
        <taxon>Araneus</taxon>
    </lineage>
</organism>
<dbReference type="Proteomes" id="UP000499080">
    <property type="component" value="Unassembled WGS sequence"/>
</dbReference>
<name>A0A4Y2S132_ARAVE</name>
<comment type="caution">
    <text evidence="1">The sequence shown here is derived from an EMBL/GenBank/DDBJ whole genome shotgun (WGS) entry which is preliminary data.</text>
</comment>